<keyword evidence="10" id="KW-1185">Reference proteome</keyword>
<accession>A0AAD5Y8P7</accession>
<dbReference type="Pfam" id="PF01399">
    <property type="entry name" value="PCI"/>
    <property type="match status" value="1"/>
</dbReference>
<dbReference type="PROSITE" id="PS50250">
    <property type="entry name" value="PCI"/>
    <property type="match status" value="1"/>
</dbReference>
<evidence type="ECO:0000313" key="9">
    <source>
        <dbReference type="EMBL" id="KAJ3262318.1"/>
    </source>
</evidence>
<dbReference type="AlphaFoldDB" id="A0AAD5Y8P7"/>
<feature type="region of interest" description="Disordered" evidence="7">
    <location>
        <begin position="1"/>
        <end position="24"/>
    </location>
</feature>
<gene>
    <name evidence="9" type="primary">CSN2</name>
    <name evidence="9" type="ORF">HK103_002732</name>
</gene>
<dbReference type="GO" id="GO:0005737">
    <property type="term" value="C:cytoplasm"/>
    <property type="evidence" value="ECO:0007669"/>
    <property type="project" value="UniProtKB-SubCell"/>
</dbReference>
<evidence type="ECO:0000259" key="8">
    <source>
        <dbReference type="PROSITE" id="PS50250"/>
    </source>
</evidence>
<comment type="caution">
    <text evidence="9">The sequence shown here is derived from an EMBL/GenBank/DDBJ whole genome shotgun (WGS) entry which is preliminary data.</text>
</comment>
<evidence type="ECO:0000256" key="5">
    <source>
        <dbReference type="ARBA" id="ARBA00022490"/>
    </source>
</evidence>
<comment type="similarity">
    <text evidence="3">Belongs to the CSN2 family.</text>
</comment>
<name>A0AAD5Y8P7_9FUNG</name>
<proteinExistence type="inferred from homology"/>
<dbReference type="Gene3D" id="1.25.40.570">
    <property type="match status" value="1"/>
</dbReference>
<dbReference type="PANTHER" id="PTHR10678">
    <property type="entry name" value="26S PROTEASOME NON-ATPASE REGULATORY SUBUNIT 11/COP9 SIGNALOSOME COMPLEX SUBUNIT 2"/>
    <property type="match status" value="1"/>
</dbReference>
<evidence type="ECO:0000313" key="10">
    <source>
        <dbReference type="Proteomes" id="UP001210925"/>
    </source>
</evidence>
<dbReference type="InterPro" id="IPR050871">
    <property type="entry name" value="26S_Proteasome/COP9_Components"/>
</dbReference>
<evidence type="ECO:0000256" key="1">
    <source>
        <dbReference type="ARBA" id="ARBA00004123"/>
    </source>
</evidence>
<evidence type="ECO:0000256" key="3">
    <source>
        <dbReference type="ARBA" id="ARBA00009318"/>
    </source>
</evidence>
<comment type="subcellular location">
    <subcellularLocation>
        <location evidence="2">Cytoplasm</location>
    </subcellularLocation>
    <subcellularLocation>
        <location evidence="1">Nucleus</location>
    </subcellularLocation>
</comment>
<protein>
    <recommendedName>
        <fullName evidence="4">COP9 signalosome complex subunit 2</fullName>
    </recommendedName>
</protein>
<organism evidence="9 10">
    <name type="scientific">Boothiomyces macroporosus</name>
    <dbReference type="NCBI Taxonomy" id="261099"/>
    <lineage>
        <taxon>Eukaryota</taxon>
        <taxon>Fungi</taxon>
        <taxon>Fungi incertae sedis</taxon>
        <taxon>Chytridiomycota</taxon>
        <taxon>Chytridiomycota incertae sedis</taxon>
        <taxon>Chytridiomycetes</taxon>
        <taxon>Rhizophydiales</taxon>
        <taxon>Terramycetaceae</taxon>
        <taxon>Boothiomyces</taxon>
    </lineage>
</organism>
<feature type="domain" description="PCI" evidence="8">
    <location>
        <begin position="243"/>
        <end position="380"/>
    </location>
</feature>
<dbReference type="InterPro" id="IPR000717">
    <property type="entry name" value="PCI_dom"/>
</dbReference>
<evidence type="ECO:0000256" key="7">
    <source>
        <dbReference type="SAM" id="MobiDB-lite"/>
    </source>
</evidence>
<evidence type="ECO:0000256" key="4">
    <source>
        <dbReference type="ARBA" id="ARBA00014879"/>
    </source>
</evidence>
<keyword evidence="5" id="KW-0963">Cytoplasm</keyword>
<dbReference type="Proteomes" id="UP001210925">
    <property type="component" value="Unassembled WGS sequence"/>
</dbReference>
<dbReference type="SMART" id="SM00753">
    <property type="entry name" value="PAM"/>
    <property type="match status" value="1"/>
</dbReference>
<evidence type="ECO:0000256" key="6">
    <source>
        <dbReference type="ARBA" id="ARBA00023242"/>
    </source>
</evidence>
<dbReference type="EMBL" id="JADGKB010000002">
    <property type="protein sequence ID" value="KAJ3262318.1"/>
    <property type="molecule type" value="Genomic_DNA"/>
</dbReference>
<dbReference type="GO" id="GO:0005634">
    <property type="term" value="C:nucleus"/>
    <property type="evidence" value="ECO:0007669"/>
    <property type="project" value="UniProtKB-SubCell"/>
</dbReference>
<reference evidence="9" key="1">
    <citation type="submission" date="2020-05" db="EMBL/GenBank/DDBJ databases">
        <title>Phylogenomic resolution of chytrid fungi.</title>
        <authorList>
            <person name="Stajich J.E."/>
            <person name="Amses K."/>
            <person name="Simmons R."/>
            <person name="Seto K."/>
            <person name="Myers J."/>
            <person name="Bonds A."/>
            <person name="Quandt C.A."/>
            <person name="Barry K."/>
            <person name="Liu P."/>
            <person name="Grigoriev I."/>
            <person name="Longcore J.E."/>
            <person name="James T.Y."/>
        </authorList>
    </citation>
    <scope>NUCLEOTIDE SEQUENCE</scope>
    <source>
        <strain evidence="9">PLAUS21</strain>
    </source>
</reference>
<evidence type="ECO:0000256" key="2">
    <source>
        <dbReference type="ARBA" id="ARBA00004496"/>
    </source>
</evidence>
<sequence length="380" mass="44564">MSDNDMMEEDEFDFEYSGSEEEETQVDLENAYYEAKGYKETDPQKAIAHFQKVIDAEEEKGEWGFKAHKQMIKVSFKLADYDSTLRYYVNLLTYTKSAVTRNTSEKSINGILDYVSAAQDTTFMEKLYSITLDSLEESKNERLWTKTNLKLAKLWLDRHEHGRLKKIIRQLHESCQNSDGSNDQQKGTLLLEIYALEIQMYTETKNNKKLKEVYQKCLHVKSAIPHPRIMGLIRECGGKMHMYEQEWDKAQTDFFEAFKNYDEAGSQQRIQCLKYLVLANMLMESQINPFDSQETKSYASDPQIIVLTDLVDAFHHKDLKRFERILRSNRSSIMDDLFIREYIDDVLKTIRMQVLIDLVSPYSRIEIKFIAEVTVLKLSN</sequence>
<dbReference type="FunFam" id="1.25.40.570:FF:000006">
    <property type="entry name" value="COP9 signalosome complex subunit 2"/>
    <property type="match status" value="1"/>
</dbReference>
<keyword evidence="6" id="KW-0539">Nucleus</keyword>